<dbReference type="Proteomes" id="UP000836387">
    <property type="component" value="Unassembled WGS sequence"/>
</dbReference>
<protein>
    <submittedName>
        <fullName evidence="1">Uncharacterized protein</fullName>
    </submittedName>
</protein>
<evidence type="ECO:0000313" key="2">
    <source>
        <dbReference type="Proteomes" id="UP000836387"/>
    </source>
</evidence>
<dbReference type="EMBL" id="CADEHS020000009">
    <property type="protein sequence ID" value="CAG9945635.1"/>
    <property type="molecule type" value="Genomic_DNA"/>
</dbReference>
<gene>
    <name evidence="1" type="ORF">CRV2_00012374</name>
</gene>
<organism evidence="1 2">
    <name type="scientific">Clonostachys rosea f. rosea IK726</name>
    <dbReference type="NCBI Taxonomy" id="1349383"/>
    <lineage>
        <taxon>Eukaryota</taxon>
        <taxon>Fungi</taxon>
        <taxon>Dikarya</taxon>
        <taxon>Ascomycota</taxon>
        <taxon>Pezizomycotina</taxon>
        <taxon>Sordariomycetes</taxon>
        <taxon>Hypocreomycetidae</taxon>
        <taxon>Hypocreales</taxon>
        <taxon>Bionectriaceae</taxon>
        <taxon>Clonostachys</taxon>
    </lineage>
</organism>
<keyword evidence="2" id="KW-1185">Reference proteome</keyword>
<accession>A0ACA9TXC8</accession>
<reference evidence="1" key="2">
    <citation type="submission" date="2021-10" db="EMBL/GenBank/DDBJ databases">
        <authorList>
            <person name="Piombo E."/>
        </authorList>
    </citation>
    <scope>NUCLEOTIDE SEQUENCE</scope>
</reference>
<reference evidence="1" key="1">
    <citation type="submission" date="2020-04" db="EMBL/GenBank/DDBJ databases">
        <authorList>
            <person name="Broberg M."/>
        </authorList>
    </citation>
    <scope>NUCLEOTIDE SEQUENCE</scope>
</reference>
<comment type="caution">
    <text evidence="1">The sequence shown here is derived from an EMBL/GenBank/DDBJ whole genome shotgun (WGS) entry which is preliminary data.</text>
</comment>
<name>A0ACA9TXC8_BIOOC</name>
<proteinExistence type="predicted"/>
<evidence type="ECO:0000313" key="1">
    <source>
        <dbReference type="EMBL" id="CAG9945635.1"/>
    </source>
</evidence>
<sequence length="229" mass="26585">MFHNGRKSLEEIKYQLDANLHRVTLGETLCLQVADLVDAVHNSCARLSKIFKNPEAAELVELVEAQITACLCVLRVICKVIAFDAEEMAFNVTQWVNDSRPFRICNHVHSDEATDKLRQKTTWTSHAMADLVVIILEALPDVLDEVDPSTKHERMLARQNREQAQISLSEGDRKARQNRLEKRRLERERRRQKLVVLCKTHRPGYWQHYQEGLDHDEREPGLRVEDTPM</sequence>